<keyword evidence="2" id="KW-0812">Transmembrane</keyword>
<dbReference type="RefSeq" id="WP_006636301.1">
    <property type="nucleotide sequence ID" value="NZ_AOFM01000002.1"/>
</dbReference>
<evidence type="ECO:0000313" key="3">
    <source>
        <dbReference type="EMBL" id="EME76378.1"/>
    </source>
</evidence>
<keyword evidence="2" id="KW-1133">Transmembrane helix</keyword>
<dbReference type="STRING" id="1274524.BSONL12_01307"/>
<feature type="transmembrane region" description="Helical" evidence="2">
    <location>
        <begin position="26"/>
        <end position="44"/>
    </location>
</feature>
<evidence type="ECO:0000256" key="1">
    <source>
        <dbReference type="ARBA" id="ARBA00004651"/>
    </source>
</evidence>
<evidence type="ECO:0000256" key="2">
    <source>
        <dbReference type="SAM" id="Phobius"/>
    </source>
</evidence>
<feature type="transmembrane region" description="Helical" evidence="2">
    <location>
        <begin position="56"/>
        <end position="76"/>
    </location>
</feature>
<accession>M5PA75</accession>
<reference evidence="3 4" key="1">
    <citation type="journal article" date="2013" name="Genome Announc.">
        <title>Draft Whole-Genome Sequence of Bacillus sonorensis Strain L12, a Source of Nonribosomal Lipopeptides.</title>
        <authorList>
            <person name="Adimpong D.B."/>
            <person name="Sorensen K.I."/>
            <person name="Nielsen D.S."/>
            <person name="Thorsen L."/>
            <person name="Rasmussen T.B."/>
            <person name="Derkx P.M."/>
            <person name="Jespersen L."/>
        </authorList>
    </citation>
    <scope>NUCLEOTIDE SEQUENCE [LARGE SCALE GENOMIC DNA]</scope>
    <source>
        <strain evidence="3 4">L12</strain>
    </source>
</reference>
<dbReference type="GeneID" id="92853744"/>
<comment type="subcellular location">
    <subcellularLocation>
        <location evidence="1">Cell membrane</location>
        <topology evidence="1">Multi-pass membrane protein</topology>
    </subcellularLocation>
</comment>
<dbReference type="GO" id="GO:0022857">
    <property type="term" value="F:transmembrane transporter activity"/>
    <property type="evidence" value="ECO:0007669"/>
    <property type="project" value="InterPro"/>
</dbReference>
<dbReference type="GO" id="GO:0005886">
    <property type="term" value="C:plasma membrane"/>
    <property type="evidence" value="ECO:0007669"/>
    <property type="project" value="UniProtKB-SubCell"/>
</dbReference>
<sequence>MISGIVNIYIEGYLQRATEGEDRGRALGAFFAANSALMPLGYALAGILSDVLSPEYLFLIAALPAPFAAFCMLRSFRFWEKPTMRTIASEKEASM</sequence>
<dbReference type="Pfam" id="PF07690">
    <property type="entry name" value="MFS_1"/>
    <property type="match status" value="1"/>
</dbReference>
<name>M5PA75_9BACI</name>
<dbReference type="Proteomes" id="UP000011907">
    <property type="component" value="Unassembled WGS sequence"/>
</dbReference>
<protein>
    <submittedName>
        <fullName evidence="3">Major facilitator superfamily protein</fullName>
    </submittedName>
</protein>
<comment type="caution">
    <text evidence="3">The sequence shown here is derived from an EMBL/GenBank/DDBJ whole genome shotgun (WGS) entry which is preliminary data.</text>
</comment>
<dbReference type="Gene3D" id="1.20.1250.20">
    <property type="entry name" value="MFS general substrate transporter like domains"/>
    <property type="match status" value="1"/>
</dbReference>
<organism evidence="3 4">
    <name type="scientific">Bacillus sonorensis L12</name>
    <dbReference type="NCBI Taxonomy" id="1274524"/>
    <lineage>
        <taxon>Bacteria</taxon>
        <taxon>Bacillati</taxon>
        <taxon>Bacillota</taxon>
        <taxon>Bacilli</taxon>
        <taxon>Bacillales</taxon>
        <taxon>Bacillaceae</taxon>
        <taxon>Bacillus</taxon>
    </lineage>
</organism>
<keyword evidence="2" id="KW-0472">Membrane</keyword>
<evidence type="ECO:0000313" key="4">
    <source>
        <dbReference type="Proteomes" id="UP000011907"/>
    </source>
</evidence>
<dbReference type="EMBL" id="AOFM01000002">
    <property type="protein sequence ID" value="EME76378.1"/>
    <property type="molecule type" value="Genomic_DNA"/>
</dbReference>
<dbReference type="InterPro" id="IPR036259">
    <property type="entry name" value="MFS_trans_sf"/>
</dbReference>
<dbReference type="SUPFAM" id="SSF103473">
    <property type="entry name" value="MFS general substrate transporter"/>
    <property type="match status" value="1"/>
</dbReference>
<dbReference type="InterPro" id="IPR011701">
    <property type="entry name" value="MFS"/>
</dbReference>
<dbReference type="AlphaFoldDB" id="M5PA75"/>
<gene>
    <name evidence="3" type="ORF">BSONL12_01307</name>
</gene>
<proteinExistence type="predicted"/>